<sequence length="492" mass="54564">MMERRGHLARWYLYCSFFRRFSPFMAFMNAPQDEQHAESEVGNDMQAREYDLPWYFPIFPAIFFVRKFQVVVILVGGVGVCFAIMLLLQWHHGNHVSVRQTTPLVRRITYLRNFLHYALRSDAASINYAATSLGVIPSHIWFIGASKAPPGYRQVNWKCSCGKYLAANFDNSNPDALKALERRLHSLDNPGDAGQSQQSPAVPATSSSSSGSTGAGKDSAGQSSTSTGKDSSANITGLSRRNVPFSNISQRAGIPRYFELCVSTGQHSVRLGEINISSVATDGQLFSKIWESYHGMQESSFGAALRGWFFKPDDVFFVHFGVINRHQVGIYGKPMEIPPQEEIDEGRYHYFECPMQPLPPMPDHIFLHYLDRAKQTARSENNPQVHAENIFLNRLPKKLGSSIFTTERGVDSTILYGWGVHIIERPSALAQSMVGIASAIICTIIFGIAWASAGLDKAIGIGQFVTGVLALVNAAIYFALQAYSATLSKQTT</sequence>
<feature type="transmembrane region" description="Helical" evidence="2">
    <location>
        <begin position="459"/>
        <end position="480"/>
    </location>
</feature>
<dbReference type="OrthoDB" id="5077499at2759"/>
<dbReference type="AlphaFoldDB" id="A0A9P9IRV5"/>
<accession>A0A9P9IRV5</accession>
<gene>
    <name evidence="3" type="ORF">EDB81DRAFT_129729</name>
</gene>
<evidence type="ECO:0000313" key="3">
    <source>
        <dbReference type="EMBL" id="KAH7130967.1"/>
    </source>
</evidence>
<evidence type="ECO:0008006" key="5">
    <source>
        <dbReference type="Google" id="ProtNLM"/>
    </source>
</evidence>
<feature type="compositionally biased region" description="Polar residues" evidence="1">
    <location>
        <begin position="220"/>
        <end position="236"/>
    </location>
</feature>
<comment type="caution">
    <text evidence="3">The sequence shown here is derived from an EMBL/GenBank/DDBJ whole genome shotgun (WGS) entry which is preliminary data.</text>
</comment>
<keyword evidence="2" id="KW-1133">Transmembrane helix</keyword>
<feature type="transmembrane region" description="Helical" evidence="2">
    <location>
        <begin position="68"/>
        <end position="90"/>
    </location>
</feature>
<keyword evidence="2" id="KW-0472">Membrane</keyword>
<dbReference type="EMBL" id="JAGMUV010000017">
    <property type="protein sequence ID" value="KAH7130967.1"/>
    <property type="molecule type" value="Genomic_DNA"/>
</dbReference>
<feature type="transmembrane region" description="Helical" evidence="2">
    <location>
        <begin position="433"/>
        <end position="453"/>
    </location>
</feature>
<keyword evidence="2" id="KW-0812">Transmembrane</keyword>
<organism evidence="3 4">
    <name type="scientific">Dactylonectria macrodidyma</name>
    <dbReference type="NCBI Taxonomy" id="307937"/>
    <lineage>
        <taxon>Eukaryota</taxon>
        <taxon>Fungi</taxon>
        <taxon>Dikarya</taxon>
        <taxon>Ascomycota</taxon>
        <taxon>Pezizomycotina</taxon>
        <taxon>Sordariomycetes</taxon>
        <taxon>Hypocreomycetidae</taxon>
        <taxon>Hypocreales</taxon>
        <taxon>Nectriaceae</taxon>
        <taxon>Dactylonectria</taxon>
    </lineage>
</organism>
<evidence type="ECO:0000256" key="2">
    <source>
        <dbReference type="SAM" id="Phobius"/>
    </source>
</evidence>
<proteinExistence type="predicted"/>
<protein>
    <recommendedName>
        <fullName evidence="5">Transmembrane protein</fullName>
    </recommendedName>
</protein>
<evidence type="ECO:0000313" key="4">
    <source>
        <dbReference type="Proteomes" id="UP000738349"/>
    </source>
</evidence>
<reference evidence="3" key="1">
    <citation type="journal article" date="2021" name="Nat. Commun.">
        <title>Genetic determinants of endophytism in the Arabidopsis root mycobiome.</title>
        <authorList>
            <person name="Mesny F."/>
            <person name="Miyauchi S."/>
            <person name="Thiergart T."/>
            <person name="Pickel B."/>
            <person name="Atanasova L."/>
            <person name="Karlsson M."/>
            <person name="Huettel B."/>
            <person name="Barry K.W."/>
            <person name="Haridas S."/>
            <person name="Chen C."/>
            <person name="Bauer D."/>
            <person name="Andreopoulos W."/>
            <person name="Pangilinan J."/>
            <person name="LaButti K."/>
            <person name="Riley R."/>
            <person name="Lipzen A."/>
            <person name="Clum A."/>
            <person name="Drula E."/>
            <person name="Henrissat B."/>
            <person name="Kohler A."/>
            <person name="Grigoriev I.V."/>
            <person name="Martin F.M."/>
            <person name="Hacquard S."/>
        </authorList>
    </citation>
    <scope>NUCLEOTIDE SEQUENCE</scope>
    <source>
        <strain evidence="3">MPI-CAGE-AT-0147</strain>
    </source>
</reference>
<name>A0A9P9IRV5_9HYPO</name>
<keyword evidence="4" id="KW-1185">Reference proteome</keyword>
<feature type="compositionally biased region" description="Low complexity" evidence="1">
    <location>
        <begin position="195"/>
        <end position="216"/>
    </location>
</feature>
<evidence type="ECO:0000256" key="1">
    <source>
        <dbReference type="SAM" id="MobiDB-lite"/>
    </source>
</evidence>
<feature type="region of interest" description="Disordered" evidence="1">
    <location>
        <begin position="186"/>
        <end position="236"/>
    </location>
</feature>
<dbReference type="Proteomes" id="UP000738349">
    <property type="component" value="Unassembled WGS sequence"/>
</dbReference>